<dbReference type="AlphaFoldDB" id="A0A8D8C4D5"/>
<organism evidence="2">
    <name type="scientific">Culex pipiens</name>
    <name type="common">House mosquito</name>
    <dbReference type="NCBI Taxonomy" id="7175"/>
    <lineage>
        <taxon>Eukaryota</taxon>
        <taxon>Metazoa</taxon>
        <taxon>Ecdysozoa</taxon>
        <taxon>Arthropoda</taxon>
        <taxon>Hexapoda</taxon>
        <taxon>Insecta</taxon>
        <taxon>Pterygota</taxon>
        <taxon>Neoptera</taxon>
        <taxon>Endopterygota</taxon>
        <taxon>Diptera</taxon>
        <taxon>Nematocera</taxon>
        <taxon>Culicoidea</taxon>
        <taxon>Culicidae</taxon>
        <taxon>Culicinae</taxon>
        <taxon>Culicini</taxon>
        <taxon>Culex</taxon>
        <taxon>Culex</taxon>
    </lineage>
</organism>
<dbReference type="EMBL" id="HBUE01105059">
    <property type="protein sequence ID" value="CAG6486677.1"/>
    <property type="molecule type" value="Transcribed_RNA"/>
</dbReference>
<feature type="region of interest" description="Disordered" evidence="1">
    <location>
        <begin position="23"/>
        <end position="111"/>
    </location>
</feature>
<protein>
    <submittedName>
        <fullName evidence="2">(northern house mosquito) hypothetical protein</fullName>
    </submittedName>
</protein>
<name>A0A8D8C4D5_CULPI</name>
<proteinExistence type="predicted"/>
<sequence>MYRARNPLNLPPIFWKNECKPKESVTGKSSVPFLSKNKKEKRFQVRNQKVKKQVQNSKQRQKKRYLDNHYKLKQKGKTKENKTRKKSNRNLSTRKRKDWKRVKKVELTSLQ</sequence>
<accession>A0A8D8C4D5</accession>
<feature type="compositionally biased region" description="Basic residues" evidence="1">
    <location>
        <begin position="71"/>
        <end position="103"/>
    </location>
</feature>
<dbReference type="EMBL" id="HBUE01105058">
    <property type="protein sequence ID" value="CAG6486676.1"/>
    <property type="molecule type" value="Transcribed_RNA"/>
</dbReference>
<reference evidence="2" key="1">
    <citation type="submission" date="2021-05" db="EMBL/GenBank/DDBJ databases">
        <authorList>
            <person name="Alioto T."/>
            <person name="Alioto T."/>
            <person name="Gomez Garrido J."/>
        </authorList>
    </citation>
    <scope>NUCLEOTIDE SEQUENCE</scope>
</reference>
<evidence type="ECO:0000313" key="2">
    <source>
        <dbReference type="EMBL" id="CAG6486677.1"/>
    </source>
</evidence>
<evidence type="ECO:0000256" key="1">
    <source>
        <dbReference type="SAM" id="MobiDB-lite"/>
    </source>
</evidence>